<dbReference type="EMBL" id="LAZR01028247">
    <property type="protein sequence ID" value="KKL63211.1"/>
    <property type="molecule type" value="Genomic_DNA"/>
</dbReference>
<evidence type="ECO:0000313" key="1">
    <source>
        <dbReference type="EMBL" id="KKL63211.1"/>
    </source>
</evidence>
<organism evidence="1">
    <name type="scientific">marine sediment metagenome</name>
    <dbReference type="NCBI Taxonomy" id="412755"/>
    <lineage>
        <taxon>unclassified sequences</taxon>
        <taxon>metagenomes</taxon>
        <taxon>ecological metagenomes</taxon>
    </lineage>
</organism>
<gene>
    <name evidence="1" type="ORF">LCGC14_2177360</name>
</gene>
<reference evidence="1" key="1">
    <citation type="journal article" date="2015" name="Nature">
        <title>Complex archaea that bridge the gap between prokaryotes and eukaryotes.</title>
        <authorList>
            <person name="Spang A."/>
            <person name="Saw J.H."/>
            <person name="Jorgensen S.L."/>
            <person name="Zaremba-Niedzwiedzka K."/>
            <person name="Martijn J."/>
            <person name="Lind A.E."/>
            <person name="van Eijk R."/>
            <person name="Schleper C."/>
            <person name="Guy L."/>
            <person name="Ettema T.J."/>
        </authorList>
    </citation>
    <scope>NUCLEOTIDE SEQUENCE</scope>
</reference>
<accession>A0A0F9EAI6</accession>
<dbReference type="AlphaFoldDB" id="A0A0F9EAI6"/>
<name>A0A0F9EAI6_9ZZZZ</name>
<protein>
    <submittedName>
        <fullName evidence="1">Uncharacterized protein</fullName>
    </submittedName>
</protein>
<comment type="caution">
    <text evidence="1">The sequence shown here is derived from an EMBL/GenBank/DDBJ whole genome shotgun (WGS) entry which is preliminary data.</text>
</comment>
<sequence length="186" mass="21679">MYYMFHVYVCRDDGRIWKEPITINAGVQQSAEKTVRNHYEDMDILHFELKLKSDIHDDPRFEKHNLIWAHDGIVSIGKLKSLGIDIPENQSKPFIYPDGKTVKEILAESEEIEEREIEEYVPKYKSINCEWCKQQVPKNGAAQFSHLKKHLSELVASGAMTKKKAKDIRSIKLDSKTKKIFLREFG</sequence>
<proteinExistence type="predicted"/>